<proteinExistence type="inferred from homology"/>
<sequence>MKLVFSTNNPNKIYEVQKLIPDYIKILSLKDIGCNIDIPETQNTILGNAKQKANYIKTNFGYDCFADDTGLEVNELNGAPGVHSARYAGLQKNDNDNIKKLLHELKDKNNRNAQFKTVIALQIGEKVETFEGICKGTITTEKKGVNGFGYDPVFQPNTFNKTFAEMSLETKNIISHRAIAVKQLVSYLNNLKL</sequence>
<evidence type="ECO:0000256" key="7">
    <source>
        <dbReference type="ARBA" id="ARBA00023080"/>
    </source>
</evidence>
<feature type="active site" description="Proton acceptor" evidence="10">
    <location>
        <position position="68"/>
    </location>
</feature>
<comment type="catalytic activity">
    <reaction evidence="9 10">
        <text>XTP + H2O = XMP + diphosphate + H(+)</text>
        <dbReference type="Rhea" id="RHEA:28610"/>
        <dbReference type="ChEBI" id="CHEBI:15377"/>
        <dbReference type="ChEBI" id="CHEBI:15378"/>
        <dbReference type="ChEBI" id="CHEBI:33019"/>
        <dbReference type="ChEBI" id="CHEBI:57464"/>
        <dbReference type="ChEBI" id="CHEBI:61314"/>
        <dbReference type="EC" id="3.6.1.66"/>
    </reaction>
</comment>
<dbReference type="NCBIfam" id="NF011398">
    <property type="entry name" value="PRK14823.1"/>
    <property type="match status" value="1"/>
</dbReference>
<evidence type="ECO:0000313" key="12">
    <source>
        <dbReference type="EMBL" id="MCB4797409.1"/>
    </source>
</evidence>
<organism evidence="12 13">
    <name type="scientific">Neotamlana laminarinivorans</name>
    <dbReference type="NCBI Taxonomy" id="2883124"/>
    <lineage>
        <taxon>Bacteria</taxon>
        <taxon>Pseudomonadati</taxon>
        <taxon>Bacteroidota</taxon>
        <taxon>Flavobacteriia</taxon>
        <taxon>Flavobacteriales</taxon>
        <taxon>Flavobacteriaceae</taxon>
        <taxon>Neotamlana</taxon>
    </lineage>
</organism>
<evidence type="ECO:0000256" key="5">
    <source>
        <dbReference type="ARBA" id="ARBA00022801"/>
    </source>
</evidence>
<keyword evidence="5 10" id="KW-0378">Hydrolase</keyword>
<comment type="similarity">
    <text evidence="1 10 11">Belongs to the HAM1 NTPase family.</text>
</comment>
<dbReference type="AlphaFoldDB" id="A0A9X1HZU6"/>
<dbReference type="InterPro" id="IPR029001">
    <property type="entry name" value="ITPase-like_fam"/>
</dbReference>
<evidence type="ECO:0000256" key="4">
    <source>
        <dbReference type="ARBA" id="ARBA00022741"/>
    </source>
</evidence>
<keyword evidence="6 10" id="KW-0460">Magnesium</keyword>
<comment type="caution">
    <text evidence="10">Lacks conserved residue(s) required for the propagation of feature annotation.</text>
</comment>
<comment type="caution">
    <text evidence="12">The sequence shown here is derived from an EMBL/GenBank/DDBJ whole genome shotgun (WGS) entry which is preliminary data.</text>
</comment>
<evidence type="ECO:0000256" key="11">
    <source>
        <dbReference type="RuleBase" id="RU003781"/>
    </source>
</evidence>
<comment type="catalytic activity">
    <reaction evidence="8 10">
        <text>dITP + H2O = dIMP + diphosphate + H(+)</text>
        <dbReference type="Rhea" id="RHEA:28342"/>
        <dbReference type="ChEBI" id="CHEBI:15377"/>
        <dbReference type="ChEBI" id="CHEBI:15378"/>
        <dbReference type="ChEBI" id="CHEBI:33019"/>
        <dbReference type="ChEBI" id="CHEBI:61194"/>
        <dbReference type="ChEBI" id="CHEBI:61382"/>
        <dbReference type="EC" id="3.6.1.66"/>
    </reaction>
</comment>
<dbReference type="GO" id="GO:0009146">
    <property type="term" value="P:purine nucleoside triphosphate catabolic process"/>
    <property type="evidence" value="ECO:0007669"/>
    <property type="project" value="UniProtKB-UniRule"/>
</dbReference>
<evidence type="ECO:0000256" key="6">
    <source>
        <dbReference type="ARBA" id="ARBA00022842"/>
    </source>
</evidence>
<dbReference type="GO" id="GO:0005829">
    <property type="term" value="C:cytosol"/>
    <property type="evidence" value="ECO:0007669"/>
    <property type="project" value="TreeGrafter"/>
</dbReference>
<dbReference type="RefSeq" id="WP_226540039.1">
    <property type="nucleotide sequence ID" value="NZ_JAJAPW010000001.1"/>
</dbReference>
<dbReference type="Gene3D" id="3.90.950.10">
    <property type="match status" value="1"/>
</dbReference>
<feature type="binding site" evidence="10">
    <location>
        <position position="68"/>
    </location>
    <ligand>
        <name>Mg(2+)</name>
        <dbReference type="ChEBI" id="CHEBI:18420"/>
    </ligand>
</feature>
<comment type="catalytic activity">
    <reaction evidence="10">
        <text>ITP + H2O = IMP + diphosphate + H(+)</text>
        <dbReference type="Rhea" id="RHEA:29399"/>
        <dbReference type="ChEBI" id="CHEBI:15377"/>
        <dbReference type="ChEBI" id="CHEBI:15378"/>
        <dbReference type="ChEBI" id="CHEBI:33019"/>
        <dbReference type="ChEBI" id="CHEBI:58053"/>
        <dbReference type="ChEBI" id="CHEBI:61402"/>
        <dbReference type="EC" id="3.6.1.66"/>
    </reaction>
</comment>
<dbReference type="GO" id="GO:0000166">
    <property type="term" value="F:nucleotide binding"/>
    <property type="evidence" value="ECO:0007669"/>
    <property type="project" value="UniProtKB-KW"/>
</dbReference>
<dbReference type="EMBL" id="JAJAPW010000001">
    <property type="protein sequence ID" value="MCB4797409.1"/>
    <property type="molecule type" value="Genomic_DNA"/>
</dbReference>
<comment type="cofactor">
    <cofactor evidence="10">
        <name>Mg(2+)</name>
        <dbReference type="ChEBI" id="CHEBI:18420"/>
    </cofactor>
    <text evidence="10">Binds 1 Mg(2+) ion per subunit.</text>
</comment>
<protein>
    <recommendedName>
        <fullName evidence="10">dITP/XTP pyrophosphatase</fullName>
        <ecNumber evidence="10">3.6.1.66</ecNumber>
    </recommendedName>
    <alternativeName>
        <fullName evidence="10">Non-canonical purine NTP pyrophosphatase</fullName>
    </alternativeName>
    <alternativeName>
        <fullName evidence="10">Non-standard purine NTP pyrophosphatase</fullName>
    </alternativeName>
    <alternativeName>
        <fullName evidence="10">Nucleoside-triphosphate diphosphatase</fullName>
    </alternativeName>
    <alternativeName>
        <fullName evidence="10">Nucleoside-triphosphate pyrophosphatase</fullName>
        <shortName evidence="10">NTPase</shortName>
    </alternativeName>
</protein>
<feature type="binding site" evidence="10">
    <location>
        <position position="69"/>
    </location>
    <ligand>
        <name>substrate</name>
    </ligand>
</feature>
<dbReference type="PANTHER" id="PTHR11067:SF9">
    <property type="entry name" value="INOSINE TRIPHOSPHATE PYROPHOSPHATASE"/>
    <property type="match status" value="1"/>
</dbReference>
<reference evidence="12" key="1">
    <citation type="submission" date="2021-10" db="EMBL/GenBank/DDBJ databases">
        <title>Tamlana sargassums sp. nov., and Tamlana laminarinivorans sp. nov., two new bacteria isolated from the brown alga.</title>
        <authorList>
            <person name="Li J."/>
        </authorList>
    </citation>
    <scope>NUCLEOTIDE SEQUENCE</scope>
    <source>
        <strain evidence="12">PT2-4</strain>
    </source>
</reference>
<keyword evidence="13" id="KW-1185">Reference proteome</keyword>
<dbReference type="HAMAP" id="MF_01405">
    <property type="entry name" value="Non_canon_purine_NTPase"/>
    <property type="match status" value="1"/>
</dbReference>
<evidence type="ECO:0000256" key="10">
    <source>
        <dbReference type="HAMAP-Rule" id="MF_01405"/>
    </source>
</evidence>
<evidence type="ECO:0000256" key="2">
    <source>
        <dbReference type="ARBA" id="ARBA00011738"/>
    </source>
</evidence>
<dbReference type="GO" id="GO:0046872">
    <property type="term" value="F:metal ion binding"/>
    <property type="evidence" value="ECO:0007669"/>
    <property type="project" value="UniProtKB-KW"/>
</dbReference>
<evidence type="ECO:0000256" key="3">
    <source>
        <dbReference type="ARBA" id="ARBA00022723"/>
    </source>
</evidence>
<dbReference type="GO" id="GO:0009117">
    <property type="term" value="P:nucleotide metabolic process"/>
    <property type="evidence" value="ECO:0007669"/>
    <property type="project" value="UniProtKB-KW"/>
</dbReference>
<feature type="binding site" evidence="10">
    <location>
        <begin position="7"/>
        <end position="12"/>
    </location>
    <ligand>
        <name>substrate</name>
    </ligand>
</feature>
<evidence type="ECO:0000256" key="9">
    <source>
        <dbReference type="ARBA" id="ARBA00052017"/>
    </source>
</evidence>
<dbReference type="InterPro" id="IPR020922">
    <property type="entry name" value="dITP/XTP_pyrophosphatase"/>
</dbReference>
<dbReference type="FunFam" id="3.90.950.10:FF:000001">
    <property type="entry name" value="dITP/XTP pyrophosphatase"/>
    <property type="match status" value="1"/>
</dbReference>
<dbReference type="GO" id="GO:0017111">
    <property type="term" value="F:ribonucleoside triphosphate phosphatase activity"/>
    <property type="evidence" value="ECO:0007669"/>
    <property type="project" value="InterPro"/>
</dbReference>
<evidence type="ECO:0000256" key="8">
    <source>
        <dbReference type="ARBA" id="ARBA00051875"/>
    </source>
</evidence>
<name>A0A9X1HZU6_9FLAO</name>
<feature type="binding site" evidence="10">
    <location>
        <begin position="176"/>
        <end position="177"/>
    </location>
    <ligand>
        <name>substrate</name>
    </ligand>
</feature>
<dbReference type="Pfam" id="PF01725">
    <property type="entry name" value="Ham1p_like"/>
    <property type="match status" value="1"/>
</dbReference>
<keyword evidence="4 10" id="KW-0547">Nucleotide-binding</keyword>
<dbReference type="EC" id="3.6.1.66" evidence="10"/>
<dbReference type="NCBIfam" id="TIGR00042">
    <property type="entry name" value="RdgB/HAM1 family non-canonical purine NTP pyrophosphatase"/>
    <property type="match status" value="1"/>
</dbReference>
<dbReference type="PANTHER" id="PTHR11067">
    <property type="entry name" value="INOSINE TRIPHOSPHATE PYROPHOSPHATASE/HAM1 PROTEIN"/>
    <property type="match status" value="1"/>
</dbReference>
<keyword evidence="3 10" id="KW-0479">Metal-binding</keyword>
<dbReference type="GO" id="GO:0036220">
    <property type="term" value="F:ITP diphosphatase activity"/>
    <property type="evidence" value="ECO:0007669"/>
    <property type="project" value="UniProtKB-UniRule"/>
</dbReference>
<evidence type="ECO:0000256" key="1">
    <source>
        <dbReference type="ARBA" id="ARBA00008023"/>
    </source>
</evidence>
<dbReference type="GO" id="GO:0036222">
    <property type="term" value="F:XTP diphosphatase activity"/>
    <property type="evidence" value="ECO:0007669"/>
    <property type="project" value="UniProtKB-UniRule"/>
</dbReference>
<feature type="binding site" evidence="10">
    <location>
        <begin position="148"/>
        <end position="151"/>
    </location>
    <ligand>
        <name>substrate</name>
    </ligand>
</feature>
<accession>A0A9X1HZU6</accession>
<dbReference type="InterPro" id="IPR002637">
    <property type="entry name" value="RdgB/HAM1"/>
</dbReference>
<dbReference type="Proteomes" id="UP001139199">
    <property type="component" value="Unassembled WGS sequence"/>
</dbReference>
<dbReference type="SUPFAM" id="SSF52972">
    <property type="entry name" value="ITPase-like"/>
    <property type="match status" value="1"/>
</dbReference>
<evidence type="ECO:0000313" key="13">
    <source>
        <dbReference type="Proteomes" id="UP001139199"/>
    </source>
</evidence>
<gene>
    <name evidence="12" type="ORF">LG649_01030</name>
</gene>
<keyword evidence="7 10" id="KW-0546">Nucleotide metabolism</keyword>
<comment type="subunit">
    <text evidence="2 10">Homodimer.</text>
</comment>
<feature type="binding site" evidence="10">
    <location>
        <position position="171"/>
    </location>
    <ligand>
        <name>substrate</name>
    </ligand>
</feature>
<comment type="function">
    <text evidence="10">Pyrophosphatase that catalyzes the hydrolysis of nucleoside triphosphates to their monophosphate derivatives, with a high preference for the non-canonical purine nucleotides XTP (xanthosine triphosphate), dITP (deoxyinosine triphosphate) and ITP. Seems to function as a house-cleaning enzyme that removes non-canonical purine nucleotides from the nucleotide pool, thus preventing their incorporation into DNA/RNA and avoiding chromosomal lesions.</text>
</comment>
<dbReference type="GO" id="GO:0035870">
    <property type="term" value="F:dITP diphosphatase activity"/>
    <property type="evidence" value="ECO:0007669"/>
    <property type="project" value="UniProtKB-UniRule"/>
</dbReference>
<dbReference type="CDD" id="cd00515">
    <property type="entry name" value="HAM1"/>
    <property type="match status" value="1"/>
</dbReference>